<proteinExistence type="predicted"/>
<evidence type="ECO:0000256" key="1">
    <source>
        <dbReference type="SAM" id="MobiDB-lite"/>
    </source>
</evidence>
<comment type="caution">
    <text evidence="3">The sequence shown here is derived from an EMBL/GenBank/DDBJ whole genome shotgun (WGS) entry which is preliminary data.</text>
</comment>
<evidence type="ECO:0000313" key="3">
    <source>
        <dbReference type="EMBL" id="CAF4038047.1"/>
    </source>
</evidence>
<dbReference type="InterPro" id="IPR017426">
    <property type="entry name" value="Nuclear_rcpt_coactivator"/>
</dbReference>
<organism evidence="3 4">
    <name type="scientific">Rotaria magnacalcarata</name>
    <dbReference type="NCBI Taxonomy" id="392030"/>
    <lineage>
        <taxon>Eukaryota</taxon>
        <taxon>Metazoa</taxon>
        <taxon>Spiralia</taxon>
        <taxon>Gnathifera</taxon>
        <taxon>Rotifera</taxon>
        <taxon>Eurotatoria</taxon>
        <taxon>Bdelloidea</taxon>
        <taxon>Philodinida</taxon>
        <taxon>Philodinidae</taxon>
        <taxon>Rotaria</taxon>
    </lineage>
</organism>
<feature type="region of interest" description="Disordered" evidence="1">
    <location>
        <begin position="391"/>
        <end position="454"/>
    </location>
</feature>
<dbReference type="AlphaFoldDB" id="A0A819R873"/>
<sequence>MDDIGLTSSPTVIKPACSLINSNRQRIDSASVIQQSDVSSSRPALLAYDALGPLLFEALDGFFFTINHNFELDFVSDNVGQYLKFSQEELAGRSLYHFVHLNDVGEFSKAWAKKDAGDSAAALVNNEQSSMQSRGRTFLCRMRTNDDSTPYVRMIISVALHRDSLGGDKTFLICIARRPSLNDPNDKPSLLGFDQFSSRINLNYDIENLDSSHMKNERLDVNFRGKNFREYVYIHDIPAIERHFQEVIENGEGKSSVYRFCLHDNIYAFINTRSKLFHNSTANKSDSILSTHTIVRLIENVNDLNGNASTRLMKSIISSNRDLQRNKQQQQQQQQQQQTPNKTMASSPATPPIGTQFALTMLGMRKNASNSLQQHVSSTLGTLIQVQNSLSTSSLPSPHEKNQSQQQHNPLTPSPSPTQNRLVAQKSSTLENVSSSGTVEFGSKRTSFSRSLGSGKIPENHRTLLSSVWNDIHSNHGSISSPVNSFDIFFSSPTPATTNSNDLQAFLSSPTNTKTSSPLFSNSDIYTTSSSPKPVLTSPSPSLLNSARGSTRLRQLLTTKSPSANDNPSQTLHYHADEKLEDFIQGPESPTTTHVSPLTNELLSSITKRRRKNSFSLSEQTNGGDGLLKKILEQPNSHSISPIRTDSNHSDDSSSSGHASNKQRSDTFLRTLLNDEVRPQKVVVDAPFALGARQVSNKYATNGTNVLVENDKAKNNNTRLTLKTRTLDASDRKGKKKLRQISTNFGNQNNPIPRKPGRPKRNQTDYLLTTNHCQTPQSTLSDGTLDALLDSSTNIDQPMTQTSPIVLRRTTRQKSISNTTTNHKRSSDNDEHLQNSRKFPKLLTQALKDELKIECQDISPTPTITATKLLNQ</sequence>
<feature type="region of interest" description="Disordered" evidence="1">
    <location>
        <begin position="606"/>
        <end position="665"/>
    </location>
</feature>
<dbReference type="Pfam" id="PF14598">
    <property type="entry name" value="PAS_11"/>
    <property type="match status" value="1"/>
</dbReference>
<dbReference type="PANTHER" id="PTHR10684:SF4">
    <property type="entry name" value="TAIMAN, ISOFORM G"/>
    <property type="match status" value="1"/>
</dbReference>
<dbReference type="SMART" id="SM00091">
    <property type="entry name" value="PAS"/>
    <property type="match status" value="1"/>
</dbReference>
<feature type="compositionally biased region" description="Polar residues" evidence="1">
    <location>
        <begin position="634"/>
        <end position="645"/>
    </location>
</feature>
<feature type="region of interest" description="Disordered" evidence="1">
    <location>
        <begin position="528"/>
        <end position="548"/>
    </location>
</feature>
<feature type="domain" description="PAS" evidence="2">
    <location>
        <begin position="55"/>
        <end position="103"/>
    </location>
</feature>
<dbReference type="GO" id="GO:0016922">
    <property type="term" value="F:nuclear receptor binding"/>
    <property type="evidence" value="ECO:0007669"/>
    <property type="project" value="TreeGrafter"/>
</dbReference>
<feature type="region of interest" description="Disordered" evidence="1">
    <location>
        <begin position="811"/>
        <end position="837"/>
    </location>
</feature>
<dbReference type="EMBL" id="CAJOBF010002496">
    <property type="protein sequence ID" value="CAF4038047.1"/>
    <property type="molecule type" value="Genomic_DNA"/>
</dbReference>
<accession>A0A819R873</accession>
<dbReference type="CDD" id="cd00130">
    <property type="entry name" value="PAS"/>
    <property type="match status" value="1"/>
</dbReference>
<evidence type="ECO:0000259" key="2">
    <source>
        <dbReference type="PROSITE" id="PS50112"/>
    </source>
</evidence>
<gene>
    <name evidence="3" type="ORF">UXM345_LOCUS18420</name>
</gene>
<feature type="compositionally biased region" description="Low complexity" evidence="1">
    <location>
        <begin position="328"/>
        <end position="338"/>
    </location>
</feature>
<dbReference type="InterPro" id="IPR000014">
    <property type="entry name" value="PAS"/>
</dbReference>
<feature type="compositionally biased region" description="Basic and acidic residues" evidence="1">
    <location>
        <begin position="825"/>
        <end position="834"/>
    </location>
</feature>
<dbReference type="GO" id="GO:0032870">
    <property type="term" value="P:cellular response to hormone stimulus"/>
    <property type="evidence" value="ECO:0007669"/>
    <property type="project" value="TreeGrafter"/>
</dbReference>
<feature type="compositionally biased region" description="Polar residues" evidence="1">
    <location>
        <begin position="339"/>
        <end position="348"/>
    </location>
</feature>
<dbReference type="InterPro" id="IPR035965">
    <property type="entry name" value="PAS-like_dom_sf"/>
</dbReference>
<dbReference type="GO" id="GO:0005634">
    <property type="term" value="C:nucleus"/>
    <property type="evidence" value="ECO:0007669"/>
    <property type="project" value="InterPro"/>
</dbReference>
<dbReference type="Proteomes" id="UP000663842">
    <property type="component" value="Unassembled WGS sequence"/>
</dbReference>
<feature type="compositionally biased region" description="Polar residues" evidence="1">
    <location>
        <begin position="403"/>
        <end position="452"/>
    </location>
</feature>
<dbReference type="PANTHER" id="PTHR10684">
    <property type="entry name" value="NUCLEAR RECEPTOR COACTIVATOR"/>
    <property type="match status" value="1"/>
</dbReference>
<dbReference type="Gene3D" id="3.30.450.20">
    <property type="entry name" value="PAS domain"/>
    <property type="match status" value="2"/>
</dbReference>
<dbReference type="GO" id="GO:0003713">
    <property type="term" value="F:transcription coactivator activity"/>
    <property type="evidence" value="ECO:0007669"/>
    <property type="project" value="InterPro"/>
</dbReference>
<dbReference type="GO" id="GO:0045944">
    <property type="term" value="P:positive regulation of transcription by RNA polymerase II"/>
    <property type="evidence" value="ECO:0007669"/>
    <property type="project" value="TreeGrafter"/>
</dbReference>
<name>A0A819R873_9BILA</name>
<dbReference type="SUPFAM" id="SSF55785">
    <property type="entry name" value="PYP-like sensor domain (PAS domain)"/>
    <property type="match status" value="2"/>
</dbReference>
<protein>
    <recommendedName>
        <fullName evidence="2">PAS domain-containing protein</fullName>
    </recommendedName>
</protein>
<feature type="region of interest" description="Disordered" evidence="1">
    <location>
        <begin position="743"/>
        <end position="762"/>
    </location>
</feature>
<feature type="region of interest" description="Disordered" evidence="1">
    <location>
        <begin position="321"/>
        <end position="354"/>
    </location>
</feature>
<evidence type="ECO:0000313" key="4">
    <source>
        <dbReference type="Proteomes" id="UP000663842"/>
    </source>
</evidence>
<dbReference type="PROSITE" id="PS50112">
    <property type="entry name" value="PAS"/>
    <property type="match status" value="1"/>
</dbReference>
<reference evidence="3" key="1">
    <citation type="submission" date="2021-02" db="EMBL/GenBank/DDBJ databases">
        <authorList>
            <person name="Nowell W R."/>
        </authorList>
    </citation>
    <scope>NUCLEOTIDE SEQUENCE</scope>
</reference>